<evidence type="ECO:0000313" key="5">
    <source>
        <dbReference type="Proteomes" id="UP000887581"/>
    </source>
</evidence>
<dbReference type="PANTHER" id="PTHR11461:SF211">
    <property type="entry name" value="GH10112P-RELATED"/>
    <property type="match status" value="1"/>
</dbReference>
<dbReference type="Gene3D" id="2.30.39.10">
    <property type="entry name" value="Alpha-1-antitrypsin, domain 1"/>
    <property type="match status" value="1"/>
</dbReference>
<keyword evidence="5" id="KW-1185">Reference proteome</keyword>
<evidence type="ECO:0000256" key="3">
    <source>
        <dbReference type="SAM" id="SignalP"/>
    </source>
</evidence>
<evidence type="ECO:0000259" key="4">
    <source>
        <dbReference type="SMART" id="SM00093"/>
    </source>
</evidence>
<name>A0A915PDF7_9BILA</name>
<dbReference type="InterPro" id="IPR000215">
    <property type="entry name" value="Serpin_fam"/>
</dbReference>
<dbReference type="PANTHER" id="PTHR11461">
    <property type="entry name" value="SERINE PROTEASE INHIBITOR, SERPIN"/>
    <property type="match status" value="1"/>
</dbReference>
<dbReference type="PROSITE" id="PS00284">
    <property type="entry name" value="SERPIN"/>
    <property type="match status" value="1"/>
</dbReference>
<dbReference type="AlphaFoldDB" id="A0A915PDF7"/>
<organism evidence="5 6">
    <name type="scientific">Setaria digitata</name>
    <dbReference type="NCBI Taxonomy" id="48799"/>
    <lineage>
        <taxon>Eukaryota</taxon>
        <taxon>Metazoa</taxon>
        <taxon>Ecdysozoa</taxon>
        <taxon>Nematoda</taxon>
        <taxon>Chromadorea</taxon>
        <taxon>Rhabditida</taxon>
        <taxon>Spirurina</taxon>
        <taxon>Spiruromorpha</taxon>
        <taxon>Filarioidea</taxon>
        <taxon>Setariidae</taxon>
        <taxon>Setaria</taxon>
    </lineage>
</organism>
<dbReference type="InterPro" id="IPR023795">
    <property type="entry name" value="Serpin_CS"/>
</dbReference>
<dbReference type="InterPro" id="IPR042185">
    <property type="entry name" value="Serpin_sf_2"/>
</dbReference>
<dbReference type="CDD" id="cd00172">
    <property type="entry name" value="serpin"/>
    <property type="match status" value="1"/>
</dbReference>
<evidence type="ECO:0000256" key="1">
    <source>
        <dbReference type="ARBA" id="ARBA00009500"/>
    </source>
</evidence>
<proteinExistence type="inferred from homology"/>
<feature type="signal peptide" evidence="3">
    <location>
        <begin position="1"/>
        <end position="23"/>
    </location>
</feature>
<dbReference type="SMART" id="SM00093">
    <property type="entry name" value="SERPIN"/>
    <property type="match status" value="1"/>
</dbReference>
<comment type="similarity">
    <text evidence="1 2">Belongs to the serpin family.</text>
</comment>
<keyword evidence="3" id="KW-0732">Signal</keyword>
<dbReference type="GO" id="GO:0005615">
    <property type="term" value="C:extracellular space"/>
    <property type="evidence" value="ECO:0007669"/>
    <property type="project" value="InterPro"/>
</dbReference>
<dbReference type="WBParaSite" id="sdigi.contig1171.g10248.t1">
    <property type="protein sequence ID" value="sdigi.contig1171.g10248.t1"/>
    <property type="gene ID" value="sdigi.contig1171.g10248"/>
</dbReference>
<accession>A0A915PDF7</accession>
<dbReference type="Gene3D" id="3.30.497.10">
    <property type="entry name" value="Antithrombin, subunit I, domain 2"/>
    <property type="match status" value="1"/>
</dbReference>
<dbReference type="SUPFAM" id="SSF56574">
    <property type="entry name" value="Serpins"/>
    <property type="match status" value="1"/>
</dbReference>
<dbReference type="InterPro" id="IPR042178">
    <property type="entry name" value="Serpin_sf_1"/>
</dbReference>
<dbReference type="InterPro" id="IPR036186">
    <property type="entry name" value="Serpin_sf"/>
</dbReference>
<reference evidence="6" key="1">
    <citation type="submission" date="2022-11" db="UniProtKB">
        <authorList>
            <consortium name="WormBaseParasite"/>
        </authorList>
    </citation>
    <scope>IDENTIFICATION</scope>
</reference>
<evidence type="ECO:0000256" key="2">
    <source>
        <dbReference type="RuleBase" id="RU000411"/>
    </source>
</evidence>
<feature type="chain" id="PRO_5037390897" evidence="3">
    <location>
        <begin position="24"/>
        <end position="389"/>
    </location>
</feature>
<sequence>MFGKIFIAALLLFVINNFISTIGQELSNLEKSHINFAVNLLQNIGESGKSTVISPFSISVALSILHLGANKKTKKQLEEVLGSDAHKFQIQQHFAKLLSDITKVRSDRCMFSTANSIQIRHRSAAKENFLQMLQLFYAETVFNFGYEEKTLFQAVNCHVSEKTNSKITELTSMRRSIPVDRMLILNAAHFKGNWKTYFPEKATRNRAFYISEKEKKTVPMMKVFSKFRYYDDSSVKVVRLPCRDEQFEMVVILPKKSFNLPEVLNGLTGEKLHKYITNAELTKLEVTLPSFRLKQTFHLKEILKRFGITNAFDKSADFSGIISDNIFTEDITHQTTIEVDEEGDEKAVLTSVVTKDMPYRVIKIFEANHPFLYFIVKNSDTVLLAGQFS</sequence>
<evidence type="ECO:0000313" key="6">
    <source>
        <dbReference type="WBParaSite" id="sdigi.contig1171.g10248.t1"/>
    </source>
</evidence>
<feature type="domain" description="Serpin" evidence="4">
    <location>
        <begin position="38"/>
        <end position="389"/>
    </location>
</feature>
<dbReference type="GO" id="GO:0004867">
    <property type="term" value="F:serine-type endopeptidase inhibitor activity"/>
    <property type="evidence" value="ECO:0007669"/>
    <property type="project" value="InterPro"/>
</dbReference>
<dbReference type="InterPro" id="IPR023796">
    <property type="entry name" value="Serpin_dom"/>
</dbReference>
<protein>
    <submittedName>
        <fullName evidence="6">Serpin domain-containing protein</fullName>
    </submittedName>
</protein>
<dbReference type="Pfam" id="PF00079">
    <property type="entry name" value="Serpin"/>
    <property type="match status" value="1"/>
</dbReference>
<dbReference type="Proteomes" id="UP000887581">
    <property type="component" value="Unplaced"/>
</dbReference>